<evidence type="ECO:0000256" key="1">
    <source>
        <dbReference type="SAM" id="MobiDB-lite"/>
    </source>
</evidence>
<dbReference type="InterPro" id="IPR038763">
    <property type="entry name" value="DHH_sf"/>
</dbReference>
<evidence type="ECO:0000313" key="4">
    <source>
        <dbReference type="EMBL" id="NIR74364.1"/>
    </source>
</evidence>
<feature type="domain" description="DDH" evidence="2">
    <location>
        <begin position="38"/>
        <end position="184"/>
    </location>
</feature>
<dbReference type="PANTHER" id="PTHR47618">
    <property type="entry name" value="BIFUNCTIONAL OLIGORIBONUCLEASE AND PAP PHOSPHATASE NRNA"/>
    <property type="match status" value="1"/>
</dbReference>
<dbReference type="EMBL" id="JAACAK010000036">
    <property type="protein sequence ID" value="NIR74364.1"/>
    <property type="molecule type" value="Genomic_DNA"/>
</dbReference>
<dbReference type="InterPro" id="IPR051319">
    <property type="entry name" value="Oligoribo/pAp-PDE_c-di-AMP_PDE"/>
</dbReference>
<comment type="caution">
    <text evidence="4">The sequence shown here is derived from an EMBL/GenBank/DDBJ whole genome shotgun (WGS) entry which is preliminary data.</text>
</comment>
<reference evidence="4 5" key="1">
    <citation type="submission" date="2020-01" db="EMBL/GenBank/DDBJ databases">
        <title>Genomes assembled from Gulf of Kutch pelagic sediment metagenomes.</title>
        <authorList>
            <person name="Chandrashekar M."/>
            <person name="Mahajan M.S."/>
            <person name="Dave K.J."/>
            <person name="Vatsa P."/>
            <person name="Nathani N.M."/>
        </authorList>
    </citation>
    <scope>NUCLEOTIDE SEQUENCE [LARGE SCALE GENOMIC DNA]</scope>
    <source>
        <strain evidence="4">KS3-K002</strain>
    </source>
</reference>
<dbReference type="PANTHER" id="PTHR47618:SF1">
    <property type="entry name" value="BIFUNCTIONAL OLIGORIBONUCLEASE AND PAP PHOSPHATASE NRNA"/>
    <property type="match status" value="1"/>
</dbReference>
<dbReference type="Proteomes" id="UP000702544">
    <property type="component" value="Unassembled WGS sequence"/>
</dbReference>
<dbReference type="GO" id="GO:0003676">
    <property type="term" value="F:nucleic acid binding"/>
    <property type="evidence" value="ECO:0007669"/>
    <property type="project" value="InterPro"/>
</dbReference>
<dbReference type="InterPro" id="IPR001667">
    <property type="entry name" value="DDH_dom"/>
</dbReference>
<evidence type="ECO:0000313" key="5">
    <source>
        <dbReference type="Proteomes" id="UP000702544"/>
    </source>
</evidence>
<proteinExistence type="predicted"/>
<dbReference type="AlphaFoldDB" id="A0AAE4Z5Y4"/>
<organism evidence="4 5">
    <name type="scientific">Candidatus Kutchimonas denitrificans</name>
    <dbReference type="NCBI Taxonomy" id="3056748"/>
    <lineage>
        <taxon>Bacteria</taxon>
        <taxon>Pseudomonadati</taxon>
        <taxon>Gemmatimonadota</taxon>
        <taxon>Gemmatimonadia</taxon>
        <taxon>Candidatus Palauibacterales</taxon>
        <taxon>Candidatus Palauibacteraceae</taxon>
        <taxon>Candidatus Kutchimonas</taxon>
    </lineage>
</organism>
<sequence>MRGPGSSPAEMTGAATPPHRLTAARRIAERLEDARSLAVSTHVGGDGDGWGSACALAHHFGPQGQGKDVHLLAATPLPERFRFLLPPGAEPLGPDDAGRKALQEADLQLVVDASQPDRLGEFEPLFAPERTVVIDHHGVTSARIESDLELIDPNAAATAELIYDVLTQTAAPISSATATTLYVGLVTDTGSFRYSNTTARTHRLAAVLLEAGVDPEALYKPLYANLSRAELGTLRAALERLQHDEELGLTWAVLDASVAGAFGALDEYEEVIDHLRNLQGTEVAILFRQMNGGTIKVSFRSTGPTDVAALARAFGGGGHAKAAGATMSGELDAVVDEVLAACRAAVARDR</sequence>
<dbReference type="InterPro" id="IPR003156">
    <property type="entry name" value="DHHA1_dom"/>
</dbReference>
<accession>A0AAE4Z5Y4</accession>
<gene>
    <name evidence="4" type="ORF">GWO12_04525</name>
</gene>
<evidence type="ECO:0000259" key="2">
    <source>
        <dbReference type="Pfam" id="PF01368"/>
    </source>
</evidence>
<evidence type="ECO:0000259" key="3">
    <source>
        <dbReference type="Pfam" id="PF02272"/>
    </source>
</evidence>
<dbReference type="Pfam" id="PF02272">
    <property type="entry name" value="DHHA1"/>
    <property type="match status" value="1"/>
</dbReference>
<dbReference type="Gene3D" id="3.90.1640.10">
    <property type="entry name" value="inorganic pyrophosphatase (n-terminal core)"/>
    <property type="match status" value="1"/>
</dbReference>
<feature type="region of interest" description="Disordered" evidence="1">
    <location>
        <begin position="1"/>
        <end position="20"/>
    </location>
</feature>
<dbReference type="Pfam" id="PF01368">
    <property type="entry name" value="DHH"/>
    <property type="match status" value="1"/>
</dbReference>
<name>A0AAE4Z5Y4_9BACT</name>
<dbReference type="Gene3D" id="3.10.310.30">
    <property type="match status" value="1"/>
</dbReference>
<protein>
    <submittedName>
        <fullName evidence="4">Bifunctional oligoribonuclease/PAP phosphatase NrnA</fullName>
    </submittedName>
</protein>
<dbReference type="SUPFAM" id="SSF64182">
    <property type="entry name" value="DHH phosphoesterases"/>
    <property type="match status" value="1"/>
</dbReference>
<feature type="domain" description="DHHA1" evidence="3">
    <location>
        <begin position="268"/>
        <end position="341"/>
    </location>
</feature>